<dbReference type="Proteomes" id="UP000192674">
    <property type="component" value="Unassembled WGS sequence"/>
</dbReference>
<dbReference type="OrthoDB" id="3664650at2"/>
<proteinExistence type="predicted"/>
<dbReference type="EMBL" id="FWXV01000011">
    <property type="protein sequence ID" value="SMD25442.1"/>
    <property type="molecule type" value="Genomic_DNA"/>
</dbReference>
<evidence type="ECO:0000313" key="1">
    <source>
        <dbReference type="EMBL" id="SMD25442.1"/>
    </source>
</evidence>
<name>A0A1W2FUN1_KIBAR</name>
<evidence type="ECO:0000313" key="2">
    <source>
        <dbReference type="Proteomes" id="UP000192674"/>
    </source>
</evidence>
<protein>
    <submittedName>
        <fullName evidence="1">Uncharacterized protein</fullName>
    </submittedName>
</protein>
<dbReference type="RefSeq" id="WP_084433419.1">
    <property type="nucleotide sequence ID" value="NZ_FWXV01000011.1"/>
</dbReference>
<keyword evidence="2" id="KW-1185">Reference proteome</keyword>
<accession>A0A1W2FUN1</accession>
<dbReference type="AlphaFoldDB" id="A0A1W2FUN1"/>
<gene>
    <name evidence="1" type="ORF">SAMN05661093_09128</name>
</gene>
<reference evidence="1 2" key="1">
    <citation type="submission" date="2017-04" db="EMBL/GenBank/DDBJ databases">
        <authorList>
            <person name="Afonso C.L."/>
            <person name="Miller P.J."/>
            <person name="Scott M.A."/>
            <person name="Spackman E."/>
            <person name="Goraichik I."/>
            <person name="Dimitrov K.M."/>
            <person name="Suarez D.L."/>
            <person name="Swayne D.E."/>
        </authorList>
    </citation>
    <scope>NUCLEOTIDE SEQUENCE [LARGE SCALE GENOMIC DNA]</scope>
    <source>
        <strain evidence="1 2">DSM 43828</strain>
    </source>
</reference>
<sequence length="315" mass="34097">MRPATTPLPAADHGLIGDGHEWALVGRDGSIRHMSVSQDGDALVVDDQSFVITVEHLHGSRQYYLPDTNVLVTEMHGPAGVVEVTDAFTVRPPADRIGEPPVPRGELLRYLRVLEGHVTLCVESTFHVITDRQLGAPITVAAGEDLWFLLRWNDSCPPFPPERLIDDTAAAWRRWTDAITYQGPHDHMVRRSALLLQGISRSGSAEAAAAFHAIGLVDEADGGDNAFRSQPFEPLREGHCALVRYGYLLVENLLGQGLVEQADMLYEALSATANSLGLHGERTNPATGRILDCFPAPATHVAAISSAVALTKAAR</sequence>
<organism evidence="1 2">
    <name type="scientific">Kibdelosporangium aridum</name>
    <dbReference type="NCBI Taxonomy" id="2030"/>
    <lineage>
        <taxon>Bacteria</taxon>
        <taxon>Bacillati</taxon>
        <taxon>Actinomycetota</taxon>
        <taxon>Actinomycetes</taxon>
        <taxon>Pseudonocardiales</taxon>
        <taxon>Pseudonocardiaceae</taxon>
        <taxon>Kibdelosporangium</taxon>
    </lineage>
</organism>